<reference evidence="1" key="1">
    <citation type="submission" date="2021-01" db="EMBL/GenBank/DDBJ databases">
        <authorList>
            <person name="Corre E."/>
            <person name="Pelletier E."/>
            <person name="Niang G."/>
            <person name="Scheremetjew M."/>
            <person name="Finn R."/>
            <person name="Kale V."/>
            <person name="Holt S."/>
            <person name="Cochrane G."/>
            <person name="Meng A."/>
            <person name="Brown T."/>
            <person name="Cohen L."/>
        </authorList>
    </citation>
    <scope>NUCLEOTIDE SEQUENCE</scope>
    <source>
        <strain evidence="1">S3</strain>
    </source>
</reference>
<dbReference type="AlphaFoldDB" id="A0A7S3IDP2"/>
<gene>
    <name evidence="1" type="ORF">SINC0208_LOCUS1356</name>
</gene>
<protein>
    <submittedName>
        <fullName evidence="1">Uncharacterized protein</fullName>
    </submittedName>
</protein>
<proteinExistence type="predicted"/>
<accession>A0A7S3IDP2</accession>
<sequence>MLCALLAATSACQSSVTDIPEHYTTEKGDQLMRLLISNGFAKEKEDNIDRKCGCDCTCCQKRNSQYWVNQKGAMKAAREYVGRNMHLQGQKLDDFLNINFYDKWSHFDVLDKGEIEIEQMAPFLKQVMGDMTIAIQ</sequence>
<name>A0A7S3IDP2_9SPIT</name>
<dbReference type="EMBL" id="HBIH01003279">
    <property type="protein sequence ID" value="CAE0320775.1"/>
    <property type="molecule type" value="Transcribed_RNA"/>
</dbReference>
<evidence type="ECO:0000313" key="1">
    <source>
        <dbReference type="EMBL" id="CAE0320775.1"/>
    </source>
</evidence>
<organism evidence="1">
    <name type="scientific">Strombidium inclinatum</name>
    <dbReference type="NCBI Taxonomy" id="197538"/>
    <lineage>
        <taxon>Eukaryota</taxon>
        <taxon>Sar</taxon>
        <taxon>Alveolata</taxon>
        <taxon>Ciliophora</taxon>
        <taxon>Intramacronucleata</taxon>
        <taxon>Spirotrichea</taxon>
        <taxon>Oligotrichia</taxon>
        <taxon>Strombidiidae</taxon>
        <taxon>Strombidium</taxon>
    </lineage>
</organism>